<protein>
    <submittedName>
        <fullName evidence="2">Uncharacterized protein</fullName>
    </submittedName>
</protein>
<name>A0A8H7C476_AGABI</name>
<sequence>MAESSSKVLCTCGCGKNVSYSTRLSHLRGQTRLEIGAMVLDTIRELHDGSLEGQKRRCLLPPDAAPPDLAPPDLAPPDLAPPTHDNVNPTFAPTDESCGQPAGYHLARVMDRSRDIIQQCWGDHPHLDNGEGGKDGEGGGSKSGGSKSEGSESEGSEGSDNWGSDVGDSTNEEDDEIQDTAEIMKATEKEKMKNICLKKHIGTGSKKILCALLNQVVSFLP</sequence>
<dbReference type="Proteomes" id="UP000629468">
    <property type="component" value="Unassembled WGS sequence"/>
</dbReference>
<feature type="compositionally biased region" description="Acidic residues" evidence="1">
    <location>
        <begin position="170"/>
        <end position="179"/>
    </location>
</feature>
<feature type="region of interest" description="Disordered" evidence="1">
    <location>
        <begin position="60"/>
        <end position="100"/>
    </location>
</feature>
<comment type="caution">
    <text evidence="2">The sequence shown here is derived from an EMBL/GenBank/DDBJ whole genome shotgun (WGS) entry which is preliminary data.</text>
</comment>
<feature type="compositionally biased region" description="Basic and acidic residues" evidence="1">
    <location>
        <begin position="123"/>
        <end position="137"/>
    </location>
</feature>
<evidence type="ECO:0000256" key="1">
    <source>
        <dbReference type="SAM" id="MobiDB-lite"/>
    </source>
</evidence>
<dbReference type="EMBL" id="JABXXO010000013">
    <property type="protein sequence ID" value="KAF7761750.1"/>
    <property type="molecule type" value="Genomic_DNA"/>
</dbReference>
<evidence type="ECO:0000313" key="2">
    <source>
        <dbReference type="EMBL" id="KAF7761750.1"/>
    </source>
</evidence>
<proteinExistence type="predicted"/>
<accession>A0A8H7C476</accession>
<reference evidence="2 3" key="1">
    <citation type="journal article" name="Sci. Rep.">
        <title>Telomere-to-telomere assembled and centromere annotated genomes of the two main subspecies of the button mushroom Agaricus bisporus reveal especially polymorphic chromosome ends.</title>
        <authorList>
            <person name="Sonnenberg A.S.M."/>
            <person name="Sedaghat-Telgerd N."/>
            <person name="Lavrijssen B."/>
            <person name="Ohm R.A."/>
            <person name="Hendrickx P.M."/>
            <person name="Scholtmeijer K."/>
            <person name="Baars J.J.P."/>
            <person name="van Peer A."/>
        </authorList>
    </citation>
    <scope>NUCLEOTIDE SEQUENCE [LARGE SCALE GENOMIC DNA]</scope>
    <source>
        <strain evidence="2 3">H119_p4</strain>
    </source>
</reference>
<feature type="region of interest" description="Disordered" evidence="1">
    <location>
        <begin position="121"/>
        <end position="185"/>
    </location>
</feature>
<gene>
    <name evidence="2" type="ORF">Agabi119p4_9742</name>
</gene>
<evidence type="ECO:0000313" key="3">
    <source>
        <dbReference type="Proteomes" id="UP000629468"/>
    </source>
</evidence>
<dbReference type="AlphaFoldDB" id="A0A8H7C476"/>
<organism evidence="2 3">
    <name type="scientific">Agaricus bisporus var. burnettii</name>
    <dbReference type="NCBI Taxonomy" id="192524"/>
    <lineage>
        <taxon>Eukaryota</taxon>
        <taxon>Fungi</taxon>
        <taxon>Dikarya</taxon>
        <taxon>Basidiomycota</taxon>
        <taxon>Agaricomycotina</taxon>
        <taxon>Agaricomycetes</taxon>
        <taxon>Agaricomycetidae</taxon>
        <taxon>Agaricales</taxon>
        <taxon>Agaricineae</taxon>
        <taxon>Agaricaceae</taxon>
        <taxon>Agaricus</taxon>
    </lineage>
</organism>
<feature type="compositionally biased region" description="Pro residues" evidence="1">
    <location>
        <begin position="63"/>
        <end position="80"/>
    </location>
</feature>